<evidence type="ECO:0000313" key="2">
    <source>
        <dbReference type="Proteomes" id="UP001620626"/>
    </source>
</evidence>
<organism evidence="1 2">
    <name type="scientific">Heterodera trifolii</name>
    <dbReference type="NCBI Taxonomy" id="157864"/>
    <lineage>
        <taxon>Eukaryota</taxon>
        <taxon>Metazoa</taxon>
        <taxon>Ecdysozoa</taxon>
        <taxon>Nematoda</taxon>
        <taxon>Chromadorea</taxon>
        <taxon>Rhabditida</taxon>
        <taxon>Tylenchina</taxon>
        <taxon>Tylenchomorpha</taxon>
        <taxon>Tylenchoidea</taxon>
        <taxon>Heteroderidae</taxon>
        <taxon>Heteroderinae</taxon>
        <taxon>Heterodera</taxon>
    </lineage>
</organism>
<accession>A0ABD2M1A5</accession>
<gene>
    <name evidence="1" type="ORF">niasHT_008277</name>
</gene>
<proteinExistence type="predicted"/>
<dbReference type="Proteomes" id="UP001620626">
    <property type="component" value="Unassembled WGS sequence"/>
</dbReference>
<keyword evidence="2" id="KW-1185">Reference proteome</keyword>
<evidence type="ECO:0000313" key="1">
    <source>
        <dbReference type="EMBL" id="KAL3121295.1"/>
    </source>
</evidence>
<name>A0ABD2M1A5_9BILA</name>
<dbReference type="EMBL" id="JBICBT010000191">
    <property type="protein sequence ID" value="KAL3121295.1"/>
    <property type="molecule type" value="Genomic_DNA"/>
</dbReference>
<comment type="caution">
    <text evidence="1">The sequence shown here is derived from an EMBL/GenBank/DDBJ whole genome shotgun (WGS) entry which is preliminary data.</text>
</comment>
<protein>
    <submittedName>
        <fullName evidence="1">Uncharacterized protein</fullName>
    </submittedName>
</protein>
<dbReference type="AlphaFoldDB" id="A0ABD2M1A5"/>
<reference evidence="1 2" key="1">
    <citation type="submission" date="2024-10" db="EMBL/GenBank/DDBJ databases">
        <authorList>
            <person name="Kim D."/>
        </authorList>
    </citation>
    <scope>NUCLEOTIDE SEQUENCE [LARGE SCALE GENOMIC DNA]</scope>
    <source>
        <strain evidence="1">BH-2024</strain>
    </source>
</reference>
<sequence>MLHINVHWLELRKVRAVFFAPRASLPHPDSFVHFLLLYPSAPRPSPPSLTSPIRPSVLRRRRTKTATTTTPVLTLIDRDNYDDDNDQQIGTFISILPLISIDEDGFCCPWGTNMGTDLLFILPPRRTAAHLLLCAAC</sequence>